<protein>
    <recommendedName>
        <fullName evidence="1">Endonuclease/exonuclease/phosphatase domain-containing protein</fullName>
    </recommendedName>
</protein>
<dbReference type="InterPro" id="IPR005135">
    <property type="entry name" value="Endo/exonuclease/phosphatase"/>
</dbReference>
<dbReference type="SUPFAM" id="SSF56219">
    <property type="entry name" value="DNase I-like"/>
    <property type="match status" value="1"/>
</dbReference>
<dbReference type="GO" id="GO:0003824">
    <property type="term" value="F:catalytic activity"/>
    <property type="evidence" value="ECO:0007669"/>
    <property type="project" value="InterPro"/>
</dbReference>
<dbReference type="Pfam" id="PF03372">
    <property type="entry name" value="Exo_endo_phos"/>
    <property type="match status" value="1"/>
</dbReference>
<dbReference type="OrthoDB" id="1877876at2759"/>
<dbReference type="InterPro" id="IPR036691">
    <property type="entry name" value="Endo/exonu/phosph_ase_sf"/>
</dbReference>
<evidence type="ECO:0000313" key="2">
    <source>
        <dbReference type="EMBL" id="KAG0484975.1"/>
    </source>
</evidence>
<evidence type="ECO:0000259" key="1">
    <source>
        <dbReference type="Pfam" id="PF03372"/>
    </source>
</evidence>
<keyword evidence="3" id="KW-1185">Reference proteome</keyword>
<sequence length="312" mass="35197">MWITAALRGALRPSLVGGEGLERCSCMAKGFLMTLSLNIIVWNIRGVKKKKSRGYLRRLIRERNVAVVALMETKAVGFSRQDANWLLGGGWDFEAHPSEGLSAGFLILWRKDVDLMVTGASSHTMACTIKTSHDGRMTCYFVYGPKCHHRRRIIWEDVRNSCGGNEPLLVAGDFNLILAPEEKRGGRRFFYGKDQQDFSDLMQELQLVDLGFSGNRFTWSNGKQGGARILERLDRALMNSAGLLAFPNCSVHHLSRLGSDHCPLLIKMGGGDQRQHSSRLLFDSSVWLDFLNRSRWWKRLGGGLLRATVWRL</sequence>
<evidence type="ECO:0000313" key="3">
    <source>
        <dbReference type="Proteomes" id="UP000636800"/>
    </source>
</evidence>
<accession>A0A835V5Y4</accession>
<gene>
    <name evidence="2" type="ORF">HPP92_009054</name>
</gene>
<dbReference type="EMBL" id="JADCNL010000004">
    <property type="protein sequence ID" value="KAG0484975.1"/>
    <property type="molecule type" value="Genomic_DNA"/>
</dbReference>
<organism evidence="2 3">
    <name type="scientific">Vanilla planifolia</name>
    <name type="common">Vanilla</name>
    <dbReference type="NCBI Taxonomy" id="51239"/>
    <lineage>
        <taxon>Eukaryota</taxon>
        <taxon>Viridiplantae</taxon>
        <taxon>Streptophyta</taxon>
        <taxon>Embryophyta</taxon>
        <taxon>Tracheophyta</taxon>
        <taxon>Spermatophyta</taxon>
        <taxon>Magnoliopsida</taxon>
        <taxon>Liliopsida</taxon>
        <taxon>Asparagales</taxon>
        <taxon>Orchidaceae</taxon>
        <taxon>Vanilloideae</taxon>
        <taxon>Vanilleae</taxon>
        <taxon>Vanilla</taxon>
    </lineage>
</organism>
<dbReference type="Proteomes" id="UP000636800">
    <property type="component" value="Unassembled WGS sequence"/>
</dbReference>
<name>A0A835V5Y4_VANPL</name>
<dbReference type="AlphaFoldDB" id="A0A835V5Y4"/>
<comment type="caution">
    <text evidence="2">The sequence shown here is derived from an EMBL/GenBank/DDBJ whole genome shotgun (WGS) entry which is preliminary data.</text>
</comment>
<dbReference type="PANTHER" id="PTHR33710:SF77">
    <property type="entry name" value="DNASE I-LIKE SUPERFAMILY PROTEIN"/>
    <property type="match status" value="1"/>
</dbReference>
<proteinExistence type="predicted"/>
<dbReference type="Gene3D" id="3.60.10.10">
    <property type="entry name" value="Endonuclease/exonuclease/phosphatase"/>
    <property type="match status" value="1"/>
</dbReference>
<feature type="domain" description="Endonuclease/exonuclease/phosphatase" evidence="1">
    <location>
        <begin position="41"/>
        <end position="261"/>
    </location>
</feature>
<reference evidence="2 3" key="1">
    <citation type="journal article" date="2020" name="Nat. Food">
        <title>A phased Vanilla planifolia genome enables genetic improvement of flavour and production.</title>
        <authorList>
            <person name="Hasing T."/>
            <person name="Tang H."/>
            <person name="Brym M."/>
            <person name="Khazi F."/>
            <person name="Huang T."/>
            <person name="Chambers A.H."/>
        </authorList>
    </citation>
    <scope>NUCLEOTIDE SEQUENCE [LARGE SCALE GENOMIC DNA]</scope>
    <source>
        <tissue evidence="2">Leaf</tissue>
    </source>
</reference>
<dbReference type="PANTHER" id="PTHR33710">
    <property type="entry name" value="BNAC02G09200D PROTEIN"/>
    <property type="match status" value="1"/>
</dbReference>